<comment type="catalytic activity">
    <reaction evidence="19">
        <text>a ganglioside GD1a (d18:1(4E)) + CMP-N-acetyl-beta-neuraminate = a ganglioside GT1aalpha (d18:1(4E)) + CMP + H(+)</text>
        <dbReference type="Rhea" id="RHEA:41972"/>
        <dbReference type="ChEBI" id="CHEBI:15378"/>
        <dbReference type="ChEBI" id="CHEBI:57812"/>
        <dbReference type="ChEBI" id="CHEBI:60377"/>
        <dbReference type="ChEBI" id="CHEBI:78445"/>
        <dbReference type="ChEBI" id="CHEBI:78571"/>
    </reaction>
    <physiologicalReaction direction="left-to-right" evidence="19">
        <dbReference type="Rhea" id="RHEA:41973"/>
    </physiologicalReaction>
</comment>
<keyword evidence="7" id="KW-0730">Sialic acid</keyword>
<name>A0A673LC75_9TELE</name>
<dbReference type="Pfam" id="PF00777">
    <property type="entry name" value="Glyco_transf_29"/>
    <property type="match status" value="1"/>
</dbReference>
<dbReference type="GO" id="GO:0009988">
    <property type="term" value="P:cell-cell recognition"/>
    <property type="evidence" value="ECO:0007669"/>
    <property type="project" value="UniProtKB-ARBA"/>
</dbReference>
<organism evidence="26 27">
    <name type="scientific">Sinocyclocheilus rhinocerous</name>
    <dbReference type="NCBI Taxonomy" id="307959"/>
    <lineage>
        <taxon>Eukaryota</taxon>
        <taxon>Metazoa</taxon>
        <taxon>Chordata</taxon>
        <taxon>Craniata</taxon>
        <taxon>Vertebrata</taxon>
        <taxon>Euteleostomi</taxon>
        <taxon>Actinopterygii</taxon>
        <taxon>Neopterygii</taxon>
        <taxon>Teleostei</taxon>
        <taxon>Ostariophysi</taxon>
        <taxon>Cypriniformes</taxon>
        <taxon>Cyprinidae</taxon>
        <taxon>Cyprininae</taxon>
        <taxon>Sinocyclocheilus</taxon>
    </lineage>
</organism>
<evidence type="ECO:0000256" key="17">
    <source>
        <dbReference type="ARBA" id="ARBA00051590"/>
    </source>
</evidence>
<evidence type="ECO:0000256" key="12">
    <source>
        <dbReference type="ARBA" id="ARBA00023157"/>
    </source>
</evidence>
<dbReference type="PANTHER" id="PTHR45906:SF6">
    <property type="entry name" value="ALPHA-N-ACETYLGALACTOSAMINIDE ALPHA-2,6-SIALYLTRANSFERASE 6"/>
    <property type="match status" value="1"/>
</dbReference>
<evidence type="ECO:0000256" key="18">
    <source>
        <dbReference type="ARBA" id="ARBA00051833"/>
    </source>
</evidence>
<evidence type="ECO:0000256" key="22">
    <source>
        <dbReference type="ARBA" id="ARBA00077208"/>
    </source>
</evidence>
<protein>
    <recommendedName>
        <fullName evidence="21">Alpha-N-acetylgalactosaminide alpha-2,6-sialyltransferase 6</fullName>
    </recommendedName>
    <alternativeName>
        <fullName evidence="22">GalNAc alpha-2,6-sialyltransferase VI</fullName>
    </alternativeName>
    <alternativeName>
        <fullName evidence="23">ST6GalNAc VI</fullName>
    </alternativeName>
    <alternativeName>
        <fullName evidence="24">Sialyltransferase 7F</fullName>
    </alternativeName>
</protein>
<evidence type="ECO:0000256" key="10">
    <source>
        <dbReference type="ARBA" id="ARBA00023098"/>
    </source>
</evidence>
<keyword evidence="6" id="KW-0735">Signal-anchor</keyword>
<dbReference type="GO" id="GO:0001665">
    <property type="term" value="F:alpha-N-acetylgalactosaminide alpha-2,6-sialyltransferase activity"/>
    <property type="evidence" value="ECO:0007669"/>
    <property type="project" value="TreeGrafter"/>
</dbReference>
<comment type="catalytic activity">
    <reaction evidence="15">
        <text>3-O-[alpha-Neu5Ac-(2-&gt;3)-beta-D-Gal-(1-&gt;3)-alpha-D-GalNAc]-L-Thr-[protein] + CMP-N-acetyl-beta-neuraminate = a 3-O-{alpha-Neu5Ac-(2-&gt;3)-beta-D-Gal-(1-&gt;3)-[alpha-Neu5Ac-(2-&gt;6)]-alpha-D-GalNAc}-L-threonyl-[protein] + CMP + H(+)</text>
        <dbReference type="Rhea" id="RHEA:65284"/>
        <dbReference type="Rhea" id="RHEA-COMP:16762"/>
        <dbReference type="Rhea" id="RHEA-COMP:16763"/>
        <dbReference type="ChEBI" id="CHEBI:15378"/>
        <dbReference type="ChEBI" id="CHEBI:57812"/>
        <dbReference type="ChEBI" id="CHEBI:60377"/>
        <dbReference type="ChEBI" id="CHEBI:156396"/>
        <dbReference type="ChEBI" id="CHEBI:156398"/>
    </reaction>
    <physiologicalReaction direction="left-to-right" evidence="15">
        <dbReference type="Rhea" id="RHEA:65285"/>
    </physiologicalReaction>
</comment>
<evidence type="ECO:0000256" key="14">
    <source>
        <dbReference type="ARBA" id="ARBA00043744"/>
    </source>
</evidence>
<evidence type="ECO:0000256" key="8">
    <source>
        <dbReference type="ARBA" id="ARBA00022989"/>
    </source>
</evidence>
<evidence type="ECO:0000256" key="20">
    <source>
        <dbReference type="ARBA" id="ARBA00053014"/>
    </source>
</evidence>
<comment type="similarity">
    <text evidence="2">Belongs to the glycosyltransferase 29 family.</text>
</comment>
<evidence type="ECO:0000256" key="13">
    <source>
        <dbReference type="ARBA" id="ARBA00023180"/>
    </source>
</evidence>
<evidence type="ECO:0000256" key="16">
    <source>
        <dbReference type="ARBA" id="ARBA00051061"/>
    </source>
</evidence>
<evidence type="ECO:0000313" key="27">
    <source>
        <dbReference type="Proteomes" id="UP000472270"/>
    </source>
</evidence>
<evidence type="ECO:0000256" key="4">
    <source>
        <dbReference type="ARBA" id="ARBA00022679"/>
    </source>
</evidence>
<sequence length="313" mass="36403">RNRRYKRAGVTRRQSVYSLMSSSVFPQQWQQGQRMVIYGAVFLIMTLLILYSSNSSADPTSRIKKKNIYNKCIYYLLYGKMHLHCRQCALVTSSSHVLGTHAGDEIDRTECVIRMNDAPTSGYESDVGNRTSVRVVAHSSVFRVVRKPAEFLNRSESPAIIFWGPSTKIGRDAKGTLYRLIQRVSMTYSNLSFFFISPGKMQRFDTLFQKETGRDRKKSQSWLSTGWFTMVIAIEMCDNIKVYGMVPPNHCGKRPQPKRMPYHYYKPRGPDECVTYLQNERGRRGSHHRFITEKQVFARWAKQYNISYSHPTW</sequence>
<dbReference type="Gene3D" id="3.90.1480.20">
    <property type="entry name" value="Glycosyl transferase family 29"/>
    <property type="match status" value="1"/>
</dbReference>
<evidence type="ECO:0000256" key="3">
    <source>
        <dbReference type="ARBA" id="ARBA00022676"/>
    </source>
</evidence>
<evidence type="ECO:0000313" key="26">
    <source>
        <dbReference type="Ensembl" id="ENSSRHP00000073701.1"/>
    </source>
</evidence>
<comment type="subcellular location">
    <subcellularLocation>
        <location evidence="1">Golgi apparatus membrane</location>
        <topology evidence="1">Single-pass type II membrane protein</topology>
    </subcellularLocation>
</comment>
<evidence type="ECO:0000256" key="1">
    <source>
        <dbReference type="ARBA" id="ARBA00004323"/>
    </source>
</evidence>
<comment type="catalytic activity">
    <reaction evidence="18">
        <text>a globoside MSGG + CMP-N-acetyl-beta-neuraminate = a globoside DSGG + CMP + H(+)</text>
        <dbReference type="Rhea" id="RHEA:56088"/>
        <dbReference type="ChEBI" id="CHEBI:15378"/>
        <dbReference type="ChEBI" id="CHEBI:57812"/>
        <dbReference type="ChEBI" id="CHEBI:60377"/>
        <dbReference type="ChEBI" id="CHEBI:140623"/>
        <dbReference type="ChEBI" id="CHEBI:140624"/>
    </reaction>
    <physiologicalReaction direction="left-to-right" evidence="18">
        <dbReference type="Rhea" id="RHEA:56089"/>
    </physiologicalReaction>
</comment>
<dbReference type="FunFam" id="3.90.1480.20:FF:000009">
    <property type="entry name" value="alpha-N-acetylgalactosaminide alpha-2,6-sialyltransferase 6 isoform X2"/>
    <property type="match status" value="1"/>
</dbReference>
<evidence type="ECO:0000256" key="25">
    <source>
        <dbReference type="SAM" id="Phobius"/>
    </source>
</evidence>
<evidence type="ECO:0000256" key="19">
    <source>
        <dbReference type="ARBA" id="ARBA00051886"/>
    </source>
</evidence>
<dbReference type="GO" id="GO:0001574">
    <property type="term" value="P:ganglioside biosynthetic process"/>
    <property type="evidence" value="ECO:0007669"/>
    <property type="project" value="TreeGrafter"/>
</dbReference>
<dbReference type="GO" id="GO:0009311">
    <property type="term" value="P:oligosaccharide metabolic process"/>
    <property type="evidence" value="ECO:0007669"/>
    <property type="project" value="TreeGrafter"/>
</dbReference>
<evidence type="ECO:0000256" key="2">
    <source>
        <dbReference type="ARBA" id="ARBA00006003"/>
    </source>
</evidence>
<proteinExistence type="inferred from homology"/>
<dbReference type="Ensembl" id="ENSSRHT00000075713.1">
    <property type="protein sequence ID" value="ENSSRHP00000073701.1"/>
    <property type="gene ID" value="ENSSRHG00000036649.1"/>
</dbReference>
<evidence type="ECO:0000256" key="9">
    <source>
        <dbReference type="ARBA" id="ARBA00023034"/>
    </source>
</evidence>
<evidence type="ECO:0000256" key="6">
    <source>
        <dbReference type="ARBA" id="ARBA00022968"/>
    </source>
</evidence>
<dbReference type="Proteomes" id="UP000472270">
    <property type="component" value="Unassembled WGS sequence"/>
</dbReference>
<dbReference type="GO" id="GO:0000139">
    <property type="term" value="C:Golgi membrane"/>
    <property type="evidence" value="ECO:0007669"/>
    <property type="project" value="UniProtKB-SubCell"/>
</dbReference>
<accession>A0A673LC75</accession>
<keyword evidence="13" id="KW-0325">Glycoprotein</keyword>
<evidence type="ECO:0000256" key="21">
    <source>
        <dbReference type="ARBA" id="ARBA00074915"/>
    </source>
</evidence>
<evidence type="ECO:0000256" key="24">
    <source>
        <dbReference type="ARBA" id="ARBA00082849"/>
    </source>
</evidence>
<dbReference type="InterPro" id="IPR001675">
    <property type="entry name" value="Glyco_trans_29"/>
</dbReference>
<comment type="catalytic activity">
    <reaction evidence="20">
        <text>3-O-[alpha-Neu5Ac-(2-&gt;3)-beta-D-Gal-(1-&gt;3)-alpha-D-GalNAc]-L-Ser-[protein] + CMP-N-acetyl-beta-neuraminate = a 3-O-{alpha-Neu5Ac-(2-&gt;3)-beta-D-Gal-(1-&gt;3)-[alpha-Neu5Ac-(2-&gt;6)]-alpha-D-GalNAc}-L-seryl-[protein] + CMP + H(+)</text>
        <dbReference type="Rhea" id="RHEA:65280"/>
        <dbReference type="Rhea" id="RHEA-COMP:16760"/>
        <dbReference type="Rhea" id="RHEA-COMP:16761"/>
        <dbReference type="ChEBI" id="CHEBI:15378"/>
        <dbReference type="ChEBI" id="CHEBI:57812"/>
        <dbReference type="ChEBI" id="CHEBI:60377"/>
        <dbReference type="ChEBI" id="CHEBI:156395"/>
        <dbReference type="ChEBI" id="CHEBI:156397"/>
    </reaction>
    <physiologicalReaction direction="left-to-right" evidence="20">
        <dbReference type="Rhea" id="RHEA:65281"/>
    </physiologicalReaction>
</comment>
<evidence type="ECO:0000256" key="15">
    <source>
        <dbReference type="ARBA" id="ARBA00050681"/>
    </source>
</evidence>
<comment type="catalytic activity">
    <reaction evidence="17">
        <text>a ganglioside GT1b (d18:1(4E)) + CMP-N-acetyl-beta-neuraminate = a ganglioside GQ1balpha (d18:1(4E)) + CMP + H(+)</text>
        <dbReference type="Rhea" id="RHEA:41976"/>
        <dbReference type="ChEBI" id="CHEBI:15378"/>
        <dbReference type="ChEBI" id="CHEBI:57812"/>
        <dbReference type="ChEBI" id="CHEBI:60377"/>
        <dbReference type="ChEBI" id="CHEBI:78452"/>
        <dbReference type="ChEBI" id="CHEBI:78572"/>
    </reaction>
    <physiologicalReaction direction="left-to-right" evidence="17">
        <dbReference type="Rhea" id="RHEA:41977"/>
    </physiologicalReaction>
</comment>
<keyword evidence="3" id="KW-0328">Glycosyltransferase</keyword>
<keyword evidence="8 25" id="KW-1133">Transmembrane helix</keyword>
<keyword evidence="11 25" id="KW-0472">Membrane</keyword>
<keyword evidence="5 25" id="KW-0812">Transmembrane</keyword>
<evidence type="ECO:0000256" key="23">
    <source>
        <dbReference type="ARBA" id="ARBA00080825"/>
    </source>
</evidence>
<dbReference type="AlphaFoldDB" id="A0A673LC75"/>
<keyword evidence="9" id="KW-0333">Golgi apparatus</keyword>
<keyword evidence="4" id="KW-0808">Transferase</keyword>
<reference evidence="26" key="1">
    <citation type="submission" date="2025-08" db="UniProtKB">
        <authorList>
            <consortium name="Ensembl"/>
        </authorList>
    </citation>
    <scope>IDENTIFICATION</scope>
</reference>
<evidence type="ECO:0000256" key="5">
    <source>
        <dbReference type="ARBA" id="ARBA00022692"/>
    </source>
</evidence>
<evidence type="ECO:0000256" key="7">
    <source>
        <dbReference type="ARBA" id="ARBA00022981"/>
    </source>
</evidence>
<comment type="catalytic activity">
    <reaction evidence="14">
        <text>a ganglioside GM1b (d18:1(4E)) + CMP-N-acetyl-beta-neuraminate = a ganglioside GD1alpha (d18:1(4E)) + CMP + H(+)</text>
        <dbReference type="Rhea" id="RHEA:41968"/>
        <dbReference type="ChEBI" id="CHEBI:15378"/>
        <dbReference type="ChEBI" id="CHEBI:57812"/>
        <dbReference type="ChEBI" id="CHEBI:60377"/>
        <dbReference type="ChEBI" id="CHEBI:78568"/>
        <dbReference type="ChEBI" id="CHEBI:78569"/>
    </reaction>
    <physiologicalReaction direction="left-to-right" evidence="14">
        <dbReference type="Rhea" id="RHEA:41969"/>
    </physiologicalReaction>
</comment>
<dbReference type="InterPro" id="IPR038578">
    <property type="entry name" value="GT29-like_sf"/>
</dbReference>
<dbReference type="PANTHER" id="PTHR45906">
    <property type="entry name" value="ALPHA-N-ACETYL-NEURAMINYL-2,3-BETA-GALACTOSYL-1, 3-N-ACETYL-GALACTOSAMINIDE ALPHA-2,6-SIALYLTRANSFERASE-LIKE"/>
    <property type="match status" value="1"/>
</dbReference>
<keyword evidence="10" id="KW-0443">Lipid metabolism</keyword>
<comment type="catalytic activity">
    <reaction evidence="16">
        <text>N-acetyl-alpha-neuraminosyl-(2-&gt;3)-beta-D-galactosyl-(1-&gt;3)-N-acetyl-beta-D-glucosaminyl-(1-&gt;3)-beta-D-galactosyl-(1-&gt;4)-beta-D-glucosyl-(1&lt;-&gt;1')-N-acyl-sphing-4-enine + CMP-N-acetyl-beta-neuraminate = N-acetyl-alpha-neuraminosyl-(2-&gt;3)-beta-D-galactosyl-(1-&gt;3)-[N-acetyl-alpha-neuraminosyl-(2-&gt;6)]-N-acetyl-beta-D-glucosaminyl-(1-&gt;3)-beta-D-galactosyl-(1-&gt;4)-beta-D-glucosyl-(1&lt;-&gt;1')-N-acyl-sphing-4-enine + CMP + H(+)</text>
        <dbReference type="Rhea" id="RHEA:47884"/>
        <dbReference type="ChEBI" id="CHEBI:15378"/>
        <dbReference type="ChEBI" id="CHEBI:57812"/>
        <dbReference type="ChEBI" id="CHEBI:60377"/>
        <dbReference type="ChEBI" id="CHEBI:88073"/>
        <dbReference type="ChEBI" id="CHEBI:88079"/>
    </reaction>
    <physiologicalReaction direction="left-to-right" evidence="16">
        <dbReference type="Rhea" id="RHEA:47885"/>
    </physiologicalReaction>
</comment>
<evidence type="ECO:0000256" key="11">
    <source>
        <dbReference type="ARBA" id="ARBA00023136"/>
    </source>
</evidence>
<keyword evidence="27" id="KW-1185">Reference proteome</keyword>
<keyword evidence="12" id="KW-1015">Disulfide bond</keyword>
<feature type="transmembrane region" description="Helical" evidence="25">
    <location>
        <begin position="35"/>
        <end position="53"/>
    </location>
</feature>
<reference evidence="26" key="2">
    <citation type="submission" date="2025-09" db="UniProtKB">
        <authorList>
            <consortium name="Ensembl"/>
        </authorList>
    </citation>
    <scope>IDENTIFICATION</scope>
</reference>